<proteinExistence type="predicted"/>
<accession>A0AAX3WPN3</accession>
<gene>
    <name evidence="1" type="ORF">QNH24_15080</name>
</gene>
<dbReference type="Proteomes" id="UP001178322">
    <property type="component" value="Chromosome"/>
</dbReference>
<protein>
    <recommendedName>
        <fullName evidence="3">NADPH-dependent FMN reductase-like domain-containing protein</fullName>
    </recommendedName>
</protein>
<sequence length="48" mass="5172">MKPSLIFVNGVSTTGRNSSQDDLEASAKAYLNAIIRHLIQTSLRAPVS</sequence>
<evidence type="ECO:0000313" key="2">
    <source>
        <dbReference type="Proteomes" id="UP001178322"/>
    </source>
</evidence>
<reference evidence="1" key="1">
    <citation type="submission" date="2023-05" db="EMBL/GenBank/DDBJ databases">
        <title>Comparative genomics of Bacillaceae isolates and their secondary metabolite potential.</title>
        <authorList>
            <person name="Song L."/>
            <person name="Nielsen L.J."/>
            <person name="Mohite O."/>
            <person name="Xu X."/>
            <person name="Weber T."/>
            <person name="Kovacs A.T."/>
        </authorList>
    </citation>
    <scope>NUCLEOTIDE SEQUENCE</scope>
    <source>
        <strain evidence="1">LY1</strain>
    </source>
</reference>
<dbReference type="RefSeq" id="WP_283868393.1">
    <property type="nucleotide sequence ID" value="NZ_CP126101.1"/>
</dbReference>
<dbReference type="AlphaFoldDB" id="A0AAX3WPN3"/>
<dbReference type="EMBL" id="CP126101">
    <property type="protein sequence ID" value="WHY49659.1"/>
    <property type="molecule type" value="Genomic_DNA"/>
</dbReference>
<name>A0AAX3WPN3_9BACI</name>
<evidence type="ECO:0000313" key="1">
    <source>
        <dbReference type="EMBL" id="WHY49659.1"/>
    </source>
</evidence>
<organism evidence="1 2">
    <name type="scientific">Lysinibacillus pakistanensis</name>
    <dbReference type="NCBI Taxonomy" id="759811"/>
    <lineage>
        <taxon>Bacteria</taxon>
        <taxon>Bacillati</taxon>
        <taxon>Bacillota</taxon>
        <taxon>Bacilli</taxon>
        <taxon>Bacillales</taxon>
        <taxon>Bacillaceae</taxon>
        <taxon>Lysinibacillus</taxon>
    </lineage>
</organism>
<evidence type="ECO:0008006" key="3">
    <source>
        <dbReference type="Google" id="ProtNLM"/>
    </source>
</evidence>